<feature type="signal peptide" evidence="1">
    <location>
        <begin position="1"/>
        <end position="20"/>
    </location>
</feature>
<proteinExistence type="predicted"/>
<evidence type="ECO:0000256" key="1">
    <source>
        <dbReference type="SAM" id="SignalP"/>
    </source>
</evidence>
<evidence type="ECO:0000313" key="3">
    <source>
        <dbReference type="Proteomes" id="UP000235388"/>
    </source>
</evidence>
<gene>
    <name evidence="2" type="ORF">PCANC_27704</name>
</gene>
<keyword evidence="3" id="KW-1185">Reference proteome</keyword>
<accession>A0A2N5RY40</accession>
<comment type="caution">
    <text evidence="2">The sequence shown here is derived from an EMBL/GenBank/DDBJ whole genome shotgun (WGS) entry which is preliminary data.</text>
</comment>
<reference evidence="2 3" key="1">
    <citation type="submission" date="2017-11" db="EMBL/GenBank/DDBJ databases">
        <title>De novo assembly and phasing of dikaryotic genomes from two isolates of Puccinia coronata f. sp. avenae, the causal agent of oat crown rust.</title>
        <authorList>
            <person name="Miller M.E."/>
            <person name="Zhang Y."/>
            <person name="Omidvar V."/>
            <person name="Sperschneider J."/>
            <person name="Schwessinger B."/>
            <person name="Raley C."/>
            <person name="Palmer J.M."/>
            <person name="Garnica D."/>
            <person name="Upadhyaya N."/>
            <person name="Rathjen J."/>
            <person name="Taylor J.M."/>
            <person name="Park R.F."/>
            <person name="Dodds P.N."/>
            <person name="Hirsch C.D."/>
            <person name="Kianian S.F."/>
            <person name="Figueroa M."/>
        </authorList>
    </citation>
    <scope>NUCLEOTIDE SEQUENCE [LARGE SCALE GENOMIC DNA]</scope>
    <source>
        <strain evidence="2">12NC29</strain>
    </source>
</reference>
<protein>
    <submittedName>
        <fullName evidence="2">Uncharacterized protein</fullName>
    </submittedName>
</protein>
<dbReference type="Proteomes" id="UP000235388">
    <property type="component" value="Unassembled WGS sequence"/>
</dbReference>
<dbReference type="AlphaFoldDB" id="A0A2N5RY40"/>
<dbReference type="OrthoDB" id="2518643at2759"/>
<name>A0A2N5RY40_9BASI</name>
<feature type="chain" id="PRO_5014931025" evidence="1">
    <location>
        <begin position="21"/>
        <end position="440"/>
    </location>
</feature>
<dbReference type="EMBL" id="PGCJ01001373">
    <property type="protein sequence ID" value="PLW05926.1"/>
    <property type="molecule type" value="Genomic_DNA"/>
</dbReference>
<keyword evidence="1" id="KW-0732">Signal</keyword>
<organism evidence="2 3">
    <name type="scientific">Puccinia coronata f. sp. avenae</name>
    <dbReference type="NCBI Taxonomy" id="200324"/>
    <lineage>
        <taxon>Eukaryota</taxon>
        <taxon>Fungi</taxon>
        <taxon>Dikarya</taxon>
        <taxon>Basidiomycota</taxon>
        <taxon>Pucciniomycotina</taxon>
        <taxon>Pucciniomycetes</taxon>
        <taxon>Pucciniales</taxon>
        <taxon>Pucciniaceae</taxon>
        <taxon>Puccinia</taxon>
    </lineage>
</organism>
<evidence type="ECO:0000313" key="2">
    <source>
        <dbReference type="EMBL" id="PLW05926.1"/>
    </source>
</evidence>
<sequence length="440" mass="50299">MKLTASLLLIVTEWAIICRGNIWDSFEHAPDALLDSWSGEANQGSMKGIHHQSTTPTNAYPPAYYSHTSTTHVHNPGRSNSGITNHFMMEDHAMWPATHNRHHIVSSTAEPSISWPVSLDTDAVYIPGTPLHSFEQTPVDDTFFKGLPTTDDDFPEYLRTIGRAGSEARKTTTDKWVGLATSSNHVMSSITQEKEKLSLLDRIHMHNEERRVHELIFHMNVLKIPESGNPELPSRKKVFQDIWVKREAESRTRPPGVVVRYDELPKLLEDFNKFHQRGGSGRAEQAFPSDLAGKALTSWFASLQTWMDVYHSRLGIDFEAFDKWTVKMLSQAFIKSSKSTKNVMRGHFVSYILLVDTIITILPETSHQQLVNRIQAFRTAVACFERHTQEQIASQQFNLQALKQKLQFLWSYVEYWLSHDLQYRSNAHLWLPAKQGFEGS</sequence>